<reference evidence="2" key="2">
    <citation type="journal article" date="2021" name="PeerJ">
        <title>Extensive microbial diversity within the chicken gut microbiome revealed by metagenomics and culture.</title>
        <authorList>
            <person name="Gilroy R."/>
            <person name="Ravi A."/>
            <person name="Getino M."/>
            <person name="Pursley I."/>
            <person name="Horton D.L."/>
            <person name="Alikhan N.F."/>
            <person name="Baker D."/>
            <person name="Gharbi K."/>
            <person name="Hall N."/>
            <person name="Watson M."/>
            <person name="Adriaenssens E.M."/>
            <person name="Foster-Nyarko E."/>
            <person name="Jarju S."/>
            <person name="Secka A."/>
            <person name="Antonio M."/>
            <person name="Oren A."/>
            <person name="Chaudhuri R.R."/>
            <person name="La Ragione R."/>
            <person name="Hildebrand F."/>
            <person name="Pallen M.J."/>
        </authorList>
    </citation>
    <scope>NUCLEOTIDE SEQUENCE</scope>
    <source>
        <strain evidence="2">CHK157-1446</strain>
    </source>
</reference>
<sequence length="256" mass="28212">MTCYIDGIKINYELCGEGKCVLFLHGWGANLKLFDYLADTVAKKYTALRLDLPGFGESAEPESAWSVDDYVAFVRKFTKELGLEPQVLIGHSFGGRLMIKMLSDGENGSVEKAVFIDAAGIKPKKTLRQKLSLGMYKAGKRILSMPPVKKLFPEALEKLRSKRGSADYKSATPVMRQTLVKVVNEDLTNLLPKISAPSLLIWGTLDTATPLSDAMTFERLIPDAGLVKVEGAGHYSFLQAPDLCRRAISSFLGIQY</sequence>
<name>A0A9D1EQ82_9FIRM</name>
<dbReference type="InterPro" id="IPR029058">
    <property type="entry name" value="AB_hydrolase_fold"/>
</dbReference>
<dbReference type="Proteomes" id="UP000823982">
    <property type="component" value="Unassembled WGS sequence"/>
</dbReference>
<organism evidence="2 3">
    <name type="scientific">Candidatus Faeciplasma gallinarum</name>
    <dbReference type="NCBI Taxonomy" id="2840799"/>
    <lineage>
        <taxon>Bacteria</taxon>
        <taxon>Bacillati</taxon>
        <taxon>Bacillota</taxon>
        <taxon>Clostridia</taxon>
        <taxon>Eubacteriales</taxon>
        <taxon>Oscillospiraceae</taxon>
        <taxon>Oscillospiraceae incertae sedis</taxon>
        <taxon>Candidatus Faeciplasma</taxon>
    </lineage>
</organism>
<dbReference type="EMBL" id="DVIR01000062">
    <property type="protein sequence ID" value="HIS25112.1"/>
    <property type="molecule type" value="Genomic_DNA"/>
</dbReference>
<reference evidence="2" key="1">
    <citation type="submission" date="2020-10" db="EMBL/GenBank/DDBJ databases">
        <authorList>
            <person name="Gilroy R."/>
        </authorList>
    </citation>
    <scope>NUCLEOTIDE SEQUENCE</scope>
    <source>
        <strain evidence="2">CHK157-1446</strain>
    </source>
</reference>
<comment type="caution">
    <text evidence="2">The sequence shown here is derived from an EMBL/GenBank/DDBJ whole genome shotgun (WGS) entry which is preliminary data.</text>
</comment>
<dbReference type="InterPro" id="IPR000073">
    <property type="entry name" value="AB_hydrolase_1"/>
</dbReference>
<accession>A0A9D1EQ82</accession>
<dbReference type="GO" id="GO:0016787">
    <property type="term" value="F:hydrolase activity"/>
    <property type="evidence" value="ECO:0007669"/>
    <property type="project" value="UniProtKB-KW"/>
</dbReference>
<dbReference type="SUPFAM" id="SSF53474">
    <property type="entry name" value="alpha/beta-Hydrolases"/>
    <property type="match status" value="1"/>
</dbReference>
<evidence type="ECO:0000313" key="2">
    <source>
        <dbReference type="EMBL" id="HIS25112.1"/>
    </source>
</evidence>
<dbReference type="Gene3D" id="3.40.50.1820">
    <property type="entry name" value="alpha/beta hydrolase"/>
    <property type="match status" value="1"/>
</dbReference>
<dbReference type="Pfam" id="PF00561">
    <property type="entry name" value="Abhydrolase_1"/>
    <property type="match status" value="1"/>
</dbReference>
<feature type="domain" description="AB hydrolase-1" evidence="1">
    <location>
        <begin position="21"/>
        <end position="241"/>
    </location>
</feature>
<protein>
    <submittedName>
        <fullName evidence="2">Alpha/beta hydrolase</fullName>
    </submittedName>
</protein>
<evidence type="ECO:0000259" key="1">
    <source>
        <dbReference type="Pfam" id="PF00561"/>
    </source>
</evidence>
<dbReference type="AlphaFoldDB" id="A0A9D1EQ82"/>
<gene>
    <name evidence="2" type="ORF">IAD01_06900</name>
</gene>
<evidence type="ECO:0000313" key="3">
    <source>
        <dbReference type="Proteomes" id="UP000823982"/>
    </source>
</evidence>
<dbReference type="PRINTS" id="PR00111">
    <property type="entry name" value="ABHYDROLASE"/>
</dbReference>
<keyword evidence="2" id="KW-0378">Hydrolase</keyword>
<dbReference type="PANTHER" id="PTHR46438:SF11">
    <property type="entry name" value="LIPASE-RELATED"/>
    <property type="match status" value="1"/>
</dbReference>
<proteinExistence type="predicted"/>
<dbReference type="PANTHER" id="PTHR46438">
    <property type="entry name" value="ALPHA/BETA-HYDROLASES SUPERFAMILY PROTEIN"/>
    <property type="match status" value="1"/>
</dbReference>